<keyword evidence="1" id="KW-0812">Transmembrane</keyword>
<keyword evidence="3" id="KW-1185">Reference proteome</keyword>
<feature type="transmembrane region" description="Helical" evidence="1">
    <location>
        <begin position="12"/>
        <end position="34"/>
    </location>
</feature>
<organism evidence="2 3">
    <name type="scientific">Caenimonas sedimenti</name>
    <dbReference type="NCBI Taxonomy" id="2596921"/>
    <lineage>
        <taxon>Bacteria</taxon>
        <taxon>Pseudomonadati</taxon>
        <taxon>Pseudomonadota</taxon>
        <taxon>Betaproteobacteria</taxon>
        <taxon>Burkholderiales</taxon>
        <taxon>Comamonadaceae</taxon>
        <taxon>Caenimonas</taxon>
    </lineage>
</organism>
<dbReference type="RefSeq" id="WP_145896124.1">
    <property type="nucleotide sequence ID" value="NZ_VOBQ01000022.1"/>
</dbReference>
<dbReference type="EMBL" id="VOBQ01000022">
    <property type="protein sequence ID" value="TWO67923.1"/>
    <property type="molecule type" value="Genomic_DNA"/>
</dbReference>
<evidence type="ECO:0000256" key="1">
    <source>
        <dbReference type="SAM" id="Phobius"/>
    </source>
</evidence>
<keyword evidence="1" id="KW-1133">Transmembrane helix</keyword>
<dbReference type="SUPFAM" id="SSF54523">
    <property type="entry name" value="Pili subunits"/>
    <property type="match status" value="1"/>
</dbReference>
<evidence type="ECO:0000313" key="3">
    <source>
        <dbReference type="Proteomes" id="UP000318199"/>
    </source>
</evidence>
<evidence type="ECO:0000313" key="2">
    <source>
        <dbReference type="EMBL" id="TWO67923.1"/>
    </source>
</evidence>
<accession>A0A562ZHD0</accession>
<sequence>MRANRRVLRGFTLVEILVAVSLLSVVMLGLGSALRTMGQAEEKIDARLARADEMRMASTFMRSTLARVSLRRVTPPPPGRPSVLFAAAPQAVSWVGVMPARFGAGGRYFFRLAQEPLEEGAGLVLRFQRWTDAAVFPDWSQAEARVLVRDVRAVQMRFLDVEAAAPAWLDGWTAIDRVPDRVLIQLETAHGPWPPLFMPMRPLPASDPSSGGAVFGAG</sequence>
<dbReference type="NCBIfam" id="TIGR02532">
    <property type="entry name" value="IV_pilin_GFxxxE"/>
    <property type="match status" value="1"/>
</dbReference>
<dbReference type="Proteomes" id="UP000318199">
    <property type="component" value="Unassembled WGS sequence"/>
</dbReference>
<dbReference type="OrthoDB" id="8819738at2"/>
<comment type="caution">
    <text evidence="2">The sequence shown here is derived from an EMBL/GenBank/DDBJ whole genome shotgun (WGS) entry which is preliminary data.</text>
</comment>
<dbReference type="AlphaFoldDB" id="A0A562ZHD0"/>
<dbReference type="PROSITE" id="PS00409">
    <property type="entry name" value="PROKAR_NTER_METHYL"/>
    <property type="match status" value="1"/>
</dbReference>
<proteinExistence type="predicted"/>
<dbReference type="InterPro" id="IPR012902">
    <property type="entry name" value="N_methyl_site"/>
</dbReference>
<keyword evidence="1" id="KW-0472">Membrane</keyword>
<protein>
    <submittedName>
        <fullName evidence="2">Prepilin-type N-terminal cleavage/methylation domain-containing protein</fullName>
    </submittedName>
</protein>
<gene>
    <name evidence="2" type="ORF">FN976_25175</name>
</gene>
<reference evidence="2 3" key="1">
    <citation type="submission" date="2019-07" db="EMBL/GenBank/DDBJ databases">
        <title>Caenimonas sedimenti sp. nov., isolated from activated sludge.</title>
        <authorList>
            <person name="Xu J."/>
        </authorList>
    </citation>
    <scope>NUCLEOTIDE SEQUENCE [LARGE SCALE GENOMIC DNA]</scope>
    <source>
        <strain evidence="2 3">HX-9-20</strain>
    </source>
</reference>
<dbReference type="InterPro" id="IPR045584">
    <property type="entry name" value="Pilin-like"/>
</dbReference>
<name>A0A562ZHD0_9BURK</name>
<dbReference type="Pfam" id="PF07963">
    <property type="entry name" value="N_methyl"/>
    <property type="match status" value="1"/>
</dbReference>